<protein>
    <submittedName>
        <fullName evidence="2">Dienelactone hydrolase family protein</fullName>
        <ecNumber evidence="2">3.1.-.-</ecNumber>
    </submittedName>
</protein>
<dbReference type="InterPro" id="IPR029058">
    <property type="entry name" value="AB_hydrolase_fold"/>
</dbReference>
<reference evidence="2 3" key="1">
    <citation type="submission" date="2024-07" db="EMBL/GenBank/DDBJ databases">
        <authorList>
            <person name="Lee S."/>
            <person name="Kang M."/>
        </authorList>
    </citation>
    <scope>NUCLEOTIDE SEQUENCE [LARGE SCALE GENOMIC DNA]</scope>
    <source>
        <strain evidence="2 3">DS6</strain>
    </source>
</reference>
<dbReference type="GO" id="GO:0016787">
    <property type="term" value="F:hydrolase activity"/>
    <property type="evidence" value="ECO:0007669"/>
    <property type="project" value="UniProtKB-KW"/>
</dbReference>
<gene>
    <name evidence="2" type="ORF">AB3X52_18705</name>
</gene>
<dbReference type="PANTHER" id="PTHR46623:SF10">
    <property type="entry name" value="CARBOXYMETHYLENEBUTENOLIDASE HOMOLOG"/>
    <property type="match status" value="1"/>
</dbReference>
<dbReference type="SUPFAM" id="SSF53474">
    <property type="entry name" value="alpha/beta-Hydrolases"/>
    <property type="match status" value="1"/>
</dbReference>
<dbReference type="RefSeq" id="WP_367995620.1">
    <property type="nucleotide sequence ID" value="NZ_JBFPJR010000053.1"/>
</dbReference>
<evidence type="ECO:0000259" key="1">
    <source>
        <dbReference type="Pfam" id="PF01738"/>
    </source>
</evidence>
<sequence length="249" mass="25975">MAELIEITTPDGTAEAYLARPAGESRGGVLFYMDAIGLRPRIADMVDTIAGWGYTVLAPNVFYRTGTAAETSPTADLRDPEARAAFFASGVMDRVNGLTPDQIAIDVPAYAAVLEEYAGAGPIGATGYCMGARIAVRTAGLLPDKVAAVGGFHGGGLVTDDPASPHTAIAGTRAEYVFGHADSDGSMTPENVAALGETLQAAGVAYRNEIYPGAAHGYTMEDTSQWNAQACERHFAELRDVLDRTLGAS</sequence>
<comment type="caution">
    <text evidence="2">The sequence shown here is derived from an EMBL/GenBank/DDBJ whole genome shotgun (WGS) entry which is preliminary data.</text>
</comment>
<keyword evidence="3" id="KW-1185">Reference proteome</keyword>
<name>A0ABV3T367_9ACTN</name>
<dbReference type="Gene3D" id="3.40.50.1820">
    <property type="entry name" value="alpha/beta hydrolase"/>
    <property type="match status" value="1"/>
</dbReference>
<dbReference type="InterPro" id="IPR002925">
    <property type="entry name" value="Dienelactn_hydro"/>
</dbReference>
<organism evidence="2 3">
    <name type="scientific">Nocardioides eburneus</name>
    <dbReference type="NCBI Taxonomy" id="3231482"/>
    <lineage>
        <taxon>Bacteria</taxon>
        <taxon>Bacillati</taxon>
        <taxon>Actinomycetota</taxon>
        <taxon>Actinomycetes</taxon>
        <taxon>Propionibacteriales</taxon>
        <taxon>Nocardioidaceae</taxon>
        <taxon>Nocardioides</taxon>
    </lineage>
</organism>
<dbReference type="EMBL" id="JBFPJR010000053">
    <property type="protein sequence ID" value="MEX0429653.1"/>
    <property type="molecule type" value="Genomic_DNA"/>
</dbReference>
<feature type="domain" description="Dienelactone hydrolase" evidence="1">
    <location>
        <begin position="15"/>
        <end position="243"/>
    </location>
</feature>
<accession>A0ABV3T367</accession>
<evidence type="ECO:0000313" key="2">
    <source>
        <dbReference type="EMBL" id="MEX0429653.1"/>
    </source>
</evidence>
<dbReference type="Pfam" id="PF01738">
    <property type="entry name" value="DLH"/>
    <property type="match status" value="1"/>
</dbReference>
<dbReference type="EC" id="3.1.-.-" evidence="2"/>
<dbReference type="InterPro" id="IPR051049">
    <property type="entry name" value="Dienelactone_hydrolase-like"/>
</dbReference>
<dbReference type="Proteomes" id="UP001556631">
    <property type="component" value="Unassembled WGS sequence"/>
</dbReference>
<evidence type="ECO:0000313" key="3">
    <source>
        <dbReference type="Proteomes" id="UP001556631"/>
    </source>
</evidence>
<keyword evidence="2" id="KW-0378">Hydrolase</keyword>
<dbReference type="PANTHER" id="PTHR46623">
    <property type="entry name" value="CARBOXYMETHYLENEBUTENOLIDASE-RELATED"/>
    <property type="match status" value="1"/>
</dbReference>
<proteinExistence type="predicted"/>